<evidence type="ECO:0000256" key="6">
    <source>
        <dbReference type="SAM" id="MobiDB-lite"/>
    </source>
</evidence>
<feature type="domain" description="C2H2-type" evidence="7">
    <location>
        <begin position="33"/>
        <end position="60"/>
    </location>
</feature>
<feature type="compositionally biased region" description="Low complexity" evidence="6">
    <location>
        <begin position="154"/>
        <end position="178"/>
    </location>
</feature>
<feature type="compositionally biased region" description="Basic residues" evidence="6">
    <location>
        <begin position="129"/>
        <end position="139"/>
    </location>
</feature>
<dbReference type="PANTHER" id="PTHR19818">
    <property type="entry name" value="ZINC FINGER PROTEIN ZIC AND GLI"/>
    <property type="match status" value="1"/>
</dbReference>
<keyword evidence="3 5" id="KW-0863">Zinc-finger</keyword>
<feature type="compositionally biased region" description="Basic and acidic residues" evidence="6">
    <location>
        <begin position="140"/>
        <end position="151"/>
    </location>
</feature>
<feature type="region of interest" description="Disordered" evidence="6">
    <location>
        <begin position="107"/>
        <end position="178"/>
    </location>
</feature>
<dbReference type="SUPFAM" id="SSF57667">
    <property type="entry name" value="beta-beta-alpha zinc fingers"/>
    <property type="match status" value="2"/>
</dbReference>
<evidence type="ECO:0000256" key="2">
    <source>
        <dbReference type="ARBA" id="ARBA00022737"/>
    </source>
</evidence>
<dbReference type="InterPro" id="IPR036236">
    <property type="entry name" value="Znf_C2H2_sf"/>
</dbReference>
<proteinExistence type="predicted"/>
<feature type="region of interest" description="Disordered" evidence="6">
    <location>
        <begin position="1"/>
        <end position="26"/>
    </location>
</feature>
<feature type="region of interest" description="Disordered" evidence="6">
    <location>
        <begin position="270"/>
        <end position="290"/>
    </location>
</feature>
<evidence type="ECO:0000256" key="1">
    <source>
        <dbReference type="ARBA" id="ARBA00022723"/>
    </source>
</evidence>
<accession>A0A0C9XVE9</accession>
<dbReference type="HOGENOM" id="CLU_503490_0_0_1"/>
<dbReference type="Gene3D" id="3.30.160.60">
    <property type="entry name" value="Classic Zinc Finger"/>
    <property type="match status" value="1"/>
</dbReference>
<evidence type="ECO:0000256" key="5">
    <source>
        <dbReference type="PROSITE-ProRule" id="PRU00042"/>
    </source>
</evidence>
<dbReference type="PROSITE" id="PS00028">
    <property type="entry name" value="ZINC_FINGER_C2H2_1"/>
    <property type="match status" value="1"/>
</dbReference>
<keyword evidence="1" id="KW-0479">Metal-binding</keyword>
<dbReference type="GO" id="GO:0045944">
    <property type="term" value="P:positive regulation of transcription by RNA polymerase II"/>
    <property type="evidence" value="ECO:0007669"/>
    <property type="project" value="UniProtKB-ARBA"/>
</dbReference>
<evidence type="ECO:0000313" key="9">
    <source>
        <dbReference type="Proteomes" id="UP000054477"/>
    </source>
</evidence>
<dbReference type="EMBL" id="KN838604">
    <property type="protein sequence ID" value="KIK01587.1"/>
    <property type="molecule type" value="Genomic_DNA"/>
</dbReference>
<name>A0A0C9XVE9_9AGAR</name>
<keyword evidence="2" id="KW-0677">Repeat</keyword>
<dbReference type="AlphaFoldDB" id="A0A0C9XVE9"/>
<dbReference type="GO" id="GO:0000981">
    <property type="term" value="F:DNA-binding transcription factor activity, RNA polymerase II-specific"/>
    <property type="evidence" value="ECO:0007669"/>
    <property type="project" value="TreeGrafter"/>
</dbReference>
<dbReference type="Proteomes" id="UP000054477">
    <property type="component" value="Unassembled WGS sequence"/>
</dbReference>
<dbReference type="GO" id="GO:0005634">
    <property type="term" value="C:nucleus"/>
    <property type="evidence" value="ECO:0007669"/>
    <property type="project" value="UniProtKB-ARBA"/>
</dbReference>
<dbReference type="InterPro" id="IPR013087">
    <property type="entry name" value="Znf_C2H2_type"/>
</dbReference>
<reference evidence="8 9" key="1">
    <citation type="submission" date="2014-04" db="EMBL/GenBank/DDBJ databases">
        <authorList>
            <consortium name="DOE Joint Genome Institute"/>
            <person name="Kuo A."/>
            <person name="Kohler A."/>
            <person name="Nagy L.G."/>
            <person name="Floudas D."/>
            <person name="Copeland A."/>
            <person name="Barry K.W."/>
            <person name="Cichocki N."/>
            <person name="Veneault-Fourrey C."/>
            <person name="LaButti K."/>
            <person name="Lindquist E.A."/>
            <person name="Lipzen A."/>
            <person name="Lundell T."/>
            <person name="Morin E."/>
            <person name="Murat C."/>
            <person name="Sun H."/>
            <person name="Tunlid A."/>
            <person name="Henrissat B."/>
            <person name="Grigoriev I.V."/>
            <person name="Hibbett D.S."/>
            <person name="Martin F."/>
            <person name="Nordberg H.P."/>
            <person name="Cantor M.N."/>
            <person name="Hua S.X."/>
        </authorList>
    </citation>
    <scope>NUCLEOTIDE SEQUENCE [LARGE SCALE GENOMIC DNA]</scope>
    <source>
        <strain evidence="8 9">LaAM-08-1</strain>
    </source>
</reference>
<evidence type="ECO:0000259" key="7">
    <source>
        <dbReference type="PROSITE" id="PS50157"/>
    </source>
</evidence>
<reference evidence="9" key="2">
    <citation type="submission" date="2015-01" db="EMBL/GenBank/DDBJ databases">
        <title>Evolutionary Origins and Diversification of the Mycorrhizal Mutualists.</title>
        <authorList>
            <consortium name="DOE Joint Genome Institute"/>
            <consortium name="Mycorrhizal Genomics Consortium"/>
            <person name="Kohler A."/>
            <person name="Kuo A."/>
            <person name="Nagy L.G."/>
            <person name="Floudas D."/>
            <person name="Copeland A."/>
            <person name="Barry K.W."/>
            <person name="Cichocki N."/>
            <person name="Veneault-Fourrey C."/>
            <person name="LaButti K."/>
            <person name="Lindquist E.A."/>
            <person name="Lipzen A."/>
            <person name="Lundell T."/>
            <person name="Morin E."/>
            <person name="Murat C."/>
            <person name="Riley R."/>
            <person name="Ohm R."/>
            <person name="Sun H."/>
            <person name="Tunlid A."/>
            <person name="Henrissat B."/>
            <person name="Grigoriev I.V."/>
            <person name="Hibbett D.S."/>
            <person name="Martin F."/>
        </authorList>
    </citation>
    <scope>NUCLEOTIDE SEQUENCE [LARGE SCALE GENOMIC DNA]</scope>
    <source>
        <strain evidence="9">LaAM-08-1</strain>
    </source>
</reference>
<gene>
    <name evidence="8" type="ORF">K443DRAFT_553996</name>
</gene>
<protein>
    <recommendedName>
        <fullName evidence="7">C2H2-type domain-containing protein</fullName>
    </recommendedName>
</protein>
<dbReference type="OrthoDB" id="654211at2759"/>
<organism evidence="8 9">
    <name type="scientific">Laccaria amethystina LaAM-08-1</name>
    <dbReference type="NCBI Taxonomy" id="1095629"/>
    <lineage>
        <taxon>Eukaryota</taxon>
        <taxon>Fungi</taxon>
        <taxon>Dikarya</taxon>
        <taxon>Basidiomycota</taxon>
        <taxon>Agaricomycotina</taxon>
        <taxon>Agaricomycetes</taxon>
        <taxon>Agaricomycetidae</taxon>
        <taxon>Agaricales</taxon>
        <taxon>Agaricineae</taxon>
        <taxon>Hydnangiaceae</taxon>
        <taxon>Laccaria</taxon>
    </lineage>
</organism>
<keyword evidence="4" id="KW-0862">Zinc</keyword>
<sequence length="541" mass="60781">MPASRKAQAAAKGTKATSSEVPSAPAVAPPGGAVCDICNKVLSRKHDLSRHKKTHNPVKDFICGCCDRGWSNLQELNIHLDRIAGNKPHKCPFEGCEFKTADPASLTRHKKNIHKYDPQSGPGEPTSRRSAKSRQRRARKDSEESFRRYSEYYRSGCASPSGSSSASSSDFPTTPSDRSTLDLSTCIEELCLHDIGPEGVLVPWTFPWESVIEDPNFEMGSPSSCGFFLRRRVTLEDPSATPHDTHAAYDSSSVTRGHEQGCQDIQVVGSGKSEEQLLPKSSSKRSPDHIDSDLSNIHLPLLFLPYPFNTAMKSIETASSPIFNGYHHQVLQQETEVLNNTIMTHSHRHEPGPAQYYGDVPAPQEPVNFDFTPAPLNMDAAIFAQMSESERNPYALPEPTYQHLDFNLDMGMLEQNSYTSQEPTEQQFNYDFSQCIFDQNSFAPQEPSYQQFNLDLDQGMLEQNSFVPQEPSYRQFNLDLDQGMLEQNSFALQEPIYQQFDLNLKQGMNFMGHIVEQQQLQQEIPGMMANTQYLNNGYIYQ</sequence>
<dbReference type="GO" id="GO:0008270">
    <property type="term" value="F:zinc ion binding"/>
    <property type="evidence" value="ECO:0007669"/>
    <property type="project" value="UniProtKB-KW"/>
</dbReference>
<evidence type="ECO:0000256" key="3">
    <source>
        <dbReference type="ARBA" id="ARBA00022771"/>
    </source>
</evidence>
<dbReference type="GO" id="GO:0000978">
    <property type="term" value="F:RNA polymerase II cis-regulatory region sequence-specific DNA binding"/>
    <property type="evidence" value="ECO:0007669"/>
    <property type="project" value="TreeGrafter"/>
</dbReference>
<dbReference type="SMART" id="SM00355">
    <property type="entry name" value="ZnF_C2H2"/>
    <property type="match status" value="2"/>
</dbReference>
<evidence type="ECO:0000256" key="4">
    <source>
        <dbReference type="ARBA" id="ARBA00022833"/>
    </source>
</evidence>
<dbReference type="PANTHER" id="PTHR19818:SF139">
    <property type="entry name" value="PAIR-RULE PROTEIN ODD-PAIRED"/>
    <property type="match status" value="1"/>
</dbReference>
<dbReference type="InterPro" id="IPR050329">
    <property type="entry name" value="GLI_C2H2-zinc-finger"/>
</dbReference>
<dbReference type="STRING" id="1095629.A0A0C9XVE9"/>
<evidence type="ECO:0000313" key="8">
    <source>
        <dbReference type="EMBL" id="KIK01587.1"/>
    </source>
</evidence>
<dbReference type="PROSITE" id="PS50157">
    <property type="entry name" value="ZINC_FINGER_C2H2_2"/>
    <property type="match status" value="1"/>
</dbReference>
<keyword evidence="9" id="KW-1185">Reference proteome</keyword>